<dbReference type="Gene3D" id="3.30.420.40">
    <property type="match status" value="2"/>
</dbReference>
<keyword evidence="4" id="KW-0346">Stress response</keyword>
<evidence type="ECO:0000256" key="1">
    <source>
        <dbReference type="ARBA" id="ARBA00007381"/>
    </source>
</evidence>
<dbReference type="GO" id="GO:0005524">
    <property type="term" value="F:ATP binding"/>
    <property type="evidence" value="ECO:0007669"/>
    <property type="project" value="UniProtKB-KW"/>
</dbReference>
<proteinExistence type="inferred from homology"/>
<gene>
    <name evidence="6" type="ORF">AVDCRST_MAG66-3992</name>
</gene>
<keyword evidence="2" id="KW-0547">Nucleotide-binding</keyword>
<comment type="similarity">
    <text evidence="1">Belongs to the heat shock protein 70 family.</text>
</comment>
<dbReference type="PANTHER" id="PTHR19375">
    <property type="entry name" value="HEAT SHOCK PROTEIN 70KDA"/>
    <property type="match status" value="1"/>
</dbReference>
<dbReference type="Gene3D" id="3.90.640.10">
    <property type="entry name" value="Actin, Chain A, domain 4"/>
    <property type="match status" value="1"/>
</dbReference>
<evidence type="ECO:0000313" key="6">
    <source>
        <dbReference type="EMBL" id="CAA9441132.1"/>
    </source>
</evidence>
<name>A0A6J4QCK3_9PSEU</name>
<dbReference type="InterPro" id="IPR043129">
    <property type="entry name" value="ATPase_NBD"/>
</dbReference>
<feature type="non-terminal residue" evidence="6">
    <location>
        <position position="431"/>
    </location>
</feature>
<sequence>MSYSLGVDLGTTFVAAAIAHGERIEMFTLGDRTVVTPAVVYAREDGSVVTGEAAARRAVSSPDRVGREFKRRLGDPTPVVLGGTAHPVTSLLAALLRDVMDRVTETEGAAPGNVVLTHPANWGPYRRELFDEVPQLAGVEQVRTVTEPEAAAAYYAAARHLADGETVAVYDLGGGTFDATVLRRRAVGIDILGTPEGIERLGGVDFDDAILSYIDFTSGGALSELDMGSPQTAVALARLRQDCILAKEALSVDTETMIPVFLPSQHFEVTLTRAEFEGMIRAQVESTIGALSRTLRSAAVEPAALSAVLLVGGSSRIPLVARMISEALDRPTLVDAHPKYAVALGAAALAGEFASAAVGDPPGAAVGTANGTTNGATPRRAAARAGAVPAVEPVEGGASAVDTVLPTVFVPAPIPMESAPRTAVPDAGGPP</sequence>
<dbReference type="PROSITE" id="PS00329">
    <property type="entry name" value="HSP70_2"/>
    <property type="match status" value="1"/>
</dbReference>
<dbReference type="Pfam" id="PF00012">
    <property type="entry name" value="HSP70"/>
    <property type="match status" value="1"/>
</dbReference>
<evidence type="ECO:0000256" key="2">
    <source>
        <dbReference type="ARBA" id="ARBA00022741"/>
    </source>
</evidence>
<evidence type="ECO:0000256" key="3">
    <source>
        <dbReference type="ARBA" id="ARBA00022840"/>
    </source>
</evidence>
<dbReference type="PRINTS" id="PR00301">
    <property type="entry name" value="HEATSHOCK70"/>
</dbReference>
<accession>A0A6J4QCK3</accession>
<reference evidence="6" key="1">
    <citation type="submission" date="2020-02" db="EMBL/GenBank/DDBJ databases">
        <authorList>
            <person name="Meier V. D."/>
        </authorList>
    </citation>
    <scope>NUCLEOTIDE SEQUENCE</scope>
    <source>
        <strain evidence="6">AVDCRST_MAG66</strain>
    </source>
</reference>
<organism evidence="6">
    <name type="scientific">uncultured Pseudonocardia sp</name>
    <dbReference type="NCBI Taxonomy" id="211455"/>
    <lineage>
        <taxon>Bacteria</taxon>
        <taxon>Bacillati</taxon>
        <taxon>Actinomycetota</taxon>
        <taxon>Actinomycetes</taxon>
        <taxon>Pseudonocardiales</taxon>
        <taxon>Pseudonocardiaceae</taxon>
        <taxon>Pseudonocardia</taxon>
        <taxon>environmental samples</taxon>
    </lineage>
</organism>
<dbReference type="InterPro" id="IPR013126">
    <property type="entry name" value="Hsp_70_fam"/>
</dbReference>
<keyword evidence="5" id="KW-0143">Chaperone</keyword>
<keyword evidence="3" id="KW-0067">ATP-binding</keyword>
<dbReference type="PROSITE" id="PS01036">
    <property type="entry name" value="HSP70_3"/>
    <property type="match status" value="1"/>
</dbReference>
<protein>
    <submittedName>
        <fullName evidence="6">FIG00821990: molecular chaperone</fullName>
    </submittedName>
</protein>
<evidence type="ECO:0000256" key="5">
    <source>
        <dbReference type="ARBA" id="ARBA00023186"/>
    </source>
</evidence>
<dbReference type="EMBL" id="CADCUS010000549">
    <property type="protein sequence ID" value="CAA9441132.1"/>
    <property type="molecule type" value="Genomic_DNA"/>
</dbReference>
<dbReference type="GO" id="GO:0140662">
    <property type="term" value="F:ATP-dependent protein folding chaperone"/>
    <property type="evidence" value="ECO:0007669"/>
    <property type="project" value="InterPro"/>
</dbReference>
<evidence type="ECO:0000256" key="4">
    <source>
        <dbReference type="ARBA" id="ARBA00023016"/>
    </source>
</evidence>
<dbReference type="SUPFAM" id="SSF53067">
    <property type="entry name" value="Actin-like ATPase domain"/>
    <property type="match status" value="2"/>
</dbReference>
<dbReference type="InterPro" id="IPR018181">
    <property type="entry name" value="Heat_shock_70_CS"/>
</dbReference>
<dbReference type="AlphaFoldDB" id="A0A6J4QCK3"/>